<name>A0A4S8L5V8_DENBC</name>
<dbReference type="Proteomes" id="UP000297245">
    <property type="component" value="Unassembled WGS sequence"/>
</dbReference>
<evidence type="ECO:0000259" key="2">
    <source>
        <dbReference type="Pfam" id="PF23445"/>
    </source>
</evidence>
<evidence type="ECO:0000313" key="4">
    <source>
        <dbReference type="Proteomes" id="UP000297245"/>
    </source>
</evidence>
<keyword evidence="4" id="KW-1185">Reference proteome</keyword>
<dbReference type="PANTHER" id="PTHR24075:SF5">
    <property type="entry name" value="U5 SMALL NUCLEAR RIBONUCLEOPROTEIN 200 KDA HELICASE"/>
    <property type="match status" value="1"/>
</dbReference>
<organism evidence="3 4">
    <name type="scientific">Dendrothele bispora (strain CBS 962.96)</name>
    <dbReference type="NCBI Taxonomy" id="1314807"/>
    <lineage>
        <taxon>Eukaryota</taxon>
        <taxon>Fungi</taxon>
        <taxon>Dikarya</taxon>
        <taxon>Basidiomycota</taxon>
        <taxon>Agaricomycotina</taxon>
        <taxon>Agaricomycetes</taxon>
        <taxon>Agaricomycetidae</taxon>
        <taxon>Agaricales</taxon>
        <taxon>Agaricales incertae sedis</taxon>
        <taxon>Dendrothele</taxon>
    </lineage>
</organism>
<feature type="compositionally biased region" description="Acidic residues" evidence="1">
    <location>
        <begin position="283"/>
        <end position="307"/>
    </location>
</feature>
<proteinExistence type="predicted"/>
<feature type="domain" description="MER3 helicase-like winged helix" evidence="2">
    <location>
        <begin position="158"/>
        <end position="189"/>
    </location>
</feature>
<dbReference type="InterPro" id="IPR057842">
    <property type="entry name" value="WH_MER3"/>
</dbReference>
<dbReference type="OrthoDB" id="3051343at2759"/>
<dbReference type="GO" id="GO:0003723">
    <property type="term" value="F:RNA binding"/>
    <property type="evidence" value="ECO:0007669"/>
    <property type="project" value="TreeGrafter"/>
</dbReference>
<gene>
    <name evidence="3" type="ORF">K435DRAFT_870774</name>
</gene>
<dbReference type="EMBL" id="ML179631">
    <property type="protein sequence ID" value="THU83979.1"/>
    <property type="molecule type" value="Genomic_DNA"/>
</dbReference>
<dbReference type="PANTHER" id="PTHR24075">
    <property type="entry name" value="SEC63 DOMAIN-CONTAINING"/>
    <property type="match status" value="1"/>
</dbReference>
<feature type="region of interest" description="Disordered" evidence="1">
    <location>
        <begin position="272"/>
        <end position="307"/>
    </location>
</feature>
<protein>
    <recommendedName>
        <fullName evidence="2">MER3 helicase-like winged helix domain-containing protein</fullName>
    </recommendedName>
</protein>
<dbReference type="GO" id="GO:0000388">
    <property type="term" value="P:spliceosome conformational change to release U4 (or U4atac) and U1 (or U11)"/>
    <property type="evidence" value="ECO:0007669"/>
    <property type="project" value="TreeGrafter"/>
</dbReference>
<sequence>MFLVRVVNHRDSLLSTLHLSLSTLSTPYSPLPTLHSLLSTPYSPLPTLHSLLSILYSPLSFSTSTVLSKSDDNPVVIDCSGFSDFDSRCDDRTTPGPFLLQATWSSSWEFSTMRARNIVMSITRYVDYPVMDVLQMMGARRRISTRNSSQKVFLSKVHLPTMLHDYFLAEIAVKTIENKQDAMDILTWTKCISIEDEMDVSALNLGMIAAYYNISYVTVDTKLEVVSFRPPSHPPRIRVSALQDFLASPSSFQSHIVQAVWERDSQLKQIPHSNRTWCTDAGAEVEESSEEDDSDEESDEESDKMEE</sequence>
<dbReference type="AlphaFoldDB" id="A0A4S8L5V8"/>
<dbReference type="GO" id="GO:0005681">
    <property type="term" value="C:spliceosomal complex"/>
    <property type="evidence" value="ECO:0007669"/>
    <property type="project" value="TreeGrafter"/>
</dbReference>
<dbReference type="GO" id="GO:0003724">
    <property type="term" value="F:RNA helicase activity"/>
    <property type="evidence" value="ECO:0007669"/>
    <property type="project" value="TreeGrafter"/>
</dbReference>
<evidence type="ECO:0000313" key="3">
    <source>
        <dbReference type="EMBL" id="THU83979.1"/>
    </source>
</evidence>
<evidence type="ECO:0000256" key="1">
    <source>
        <dbReference type="SAM" id="MobiDB-lite"/>
    </source>
</evidence>
<dbReference type="InterPro" id="IPR036388">
    <property type="entry name" value="WH-like_DNA-bd_sf"/>
</dbReference>
<dbReference type="Gene3D" id="1.10.10.10">
    <property type="entry name" value="Winged helix-like DNA-binding domain superfamily/Winged helix DNA-binding domain"/>
    <property type="match status" value="1"/>
</dbReference>
<reference evidence="3 4" key="1">
    <citation type="journal article" date="2019" name="Nat. Ecol. Evol.">
        <title>Megaphylogeny resolves global patterns of mushroom evolution.</title>
        <authorList>
            <person name="Varga T."/>
            <person name="Krizsan K."/>
            <person name="Foldi C."/>
            <person name="Dima B."/>
            <person name="Sanchez-Garcia M."/>
            <person name="Sanchez-Ramirez S."/>
            <person name="Szollosi G.J."/>
            <person name="Szarkandi J.G."/>
            <person name="Papp V."/>
            <person name="Albert L."/>
            <person name="Andreopoulos W."/>
            <person name="Angelini C."/>
            <person name="Antonin V."/>
            <person name="Barry K.W."/>
            <person name="Bougher N.L."/>
            <person name="Buchanan P."/>
            <person name="Buyck B."/>
            <person name="Bense V."/>
            <person name="Catcheside P."/>
            <person name="Chovatia M."/>
            <person name="Cooper J."/>
            <person name="Damon W."/>
            <person name="Desjardin D."/>
            <person name="Finy P."/>
            <person name="Geml J."/>
            <person name="Haridas S."/>
            <person name="Hughes K."/>
            <person name="Justo A."/>
            <person name="Karasinski D."/>
            <person name="Kautmanova I."/>
            <person name="Kiss B."/>
            <person name="Kocsube S."/>
            <person name="Kotiranta H."/>
            <person name="LaButti K.M."/>
            <person name="Lechner B.E."/>
            <person name="Liimatainen K."/>
            <person name="Lipzen A."/>
            <person name="Lukacs Z."/>
            <person name="Mihaltcheva S."/>
            <person name="Morgado L.N."/>
            <person name="Niskanen T."/>
            <person name="Noordeloos M.E."/>
            <person name="Ohm R.A."/>
            <person name="Ortiz-Santana B."/>
            <person name="Ovrebo C."/>
            <person name="Racz N."/>
            <person name="Riley R."/>
            <person name="Savchenko A."/>
            <person name="Shiryaev A."/>
            <person name="Soop K."/>
            <person name="Spirin V."/>
            <person name="Szebenyi C."/>
            <person name="Tomsovsky M."/>
            <person name="Tulloss R.E."/>
            <person name="Uehling J."/>
            <person name="Grigoriev I.V."/>
            <person name="Vagvolgyi C."/>
            <person name="Papp T."/>
            <person name="Martin F.M."/>
            <person name="Miettinen O."/>
            <person name="Hibbett D.S."/>
            <person name="Nagy L.G."/>
        </authorList>
    </citation>
    <scope>NUCLEOTIDE SEQUENCE [LARGE SCALE GENOMIC DNA]</scope>
    <source>
        <strain evidence="3 4">CBS 962.96</strain>
    </source>
</reference>
<accession>A0A4S8L5V8</accession>
<dbReference type="Pfam" id="PF23445">
    <property type="entry name" value="WHD_SNRNP200"/>
    <property type="match status" value="1"/>
</dbReference>